<evidence type="ECO:0000313" key="6">
    <source>
        <dbReference type="EMBL" id="KAI3938446.1"/>
    </source>
</evidence>
<dbReference type="GO" id="GO:0003714">
    <property type="term" value="F:transcription corepressor activity"/>
    <property type="evidence" value="ECO:0007669"/>
    <property type="project" value="InterPro"/>
</dbReference>
<dbReference type="GO" id="GO:0006357">
    <property type="term" value="P:regulation of transcription by RNA polymerase II"/>
    <property type="evidence" value="ECO:0007669"/>
    <property type="project" value="TreeGrafter"/>
</dbReference>
<evidence type="ECO:0000313" key="7">
    <source>
        <dbReference type="Proteomes" id="UP001202328"/>
    </source>
</evidence>
<keyword evidence="3" id="KW-0677">Repeat</keyword>
<keyword evidence="2 5" id="KW-0853">WD repeat</keyword>
<name>A0AAD4T5K1_9MAGN</name>
<comment type="subcellular location">
    <subcellularLocation>
        <location evidence="1">Nucleus</location>
    </subcellularLocation>
</comment>
<protein>
    <submittedName>
        <fullName evidence="6">Uncharacterized protein</fullName>
    </submittedName>
</protein>
<dbReference type="InterPro" id="IPR015943">
    <property type="entry name" value="WD40/YVTN_repeat-like_dom_sf"/>
</dbReference>
<proteinExistence type="predicted"/>
<feature type="repeat" description="WD" evidence="5">
    <location>
        <begin position="31"/>
        <end position="72"/>
    </location>
</feature>
<dbReference type="EMBL" id="JAJJMB010005545">
    <property type="protein sequence ID" value="KAI3938446.1"/>
    <property type="molecule type" value="Genomic_DNA"/>
</dbReference>
<dbReference type="PROSITE" id="PS50294">
    <property type="entry name" value="WD_REPEATS_REGION"/>
    <property type="match status" value="1"/>
</dbReference>
<evidence type="ECO:0000256" key="1">
    <source>
        <dbReference type="ARBA" id="ARBA00004123"/>
    </source>
</evidence>
<dbReference type="Proteomes" id="UP001202328">
    <property type="component" value="Unassembled WGS sequence"/>
</dbReference>
<sequence length="106" mass="11963">MNFVVVRVDSVSFDTTIKLWDVEHGSLVRSLDGHRNSVFSISFILNGEFLASRSSDKCVHIWSVKEGRIMKTYKGNGSIFEVSWNKEGNKIAAIYANSVCVMDVRM</sequence>
<evidence type="ECO:0000256" key="2">
    <source>
        <dbReference type="ARBA" id="ARBA00022574"/>
    </source>
</evidence>
<keyword evidence="7" id="KW-1185">Reference proteome</keyword>
<comment type="caution">
    <text evidence="6">The sequence shown here is derived from an EMBL/GenBank/DDBJ whole genome shotgun (WGS) entry which is preliminary data.</text>
</comment>
<keyword evidence="4" id="KW-0539">Nucleus</keyword>
<dbReference type="PROSITE" id="PS50082">
    <property type="entry name" value="WD_REPEATS_2"/>
    <property type="match status" value="1"/>
</dbReference>
<gene>
    <name evidence="6" type="ORF">MKW98_015345</name>
</gene>
<dbReference type="InterPro" id="IPR045183">
    <property type="entry name" value="Ebi-like"/>
</dbReference>
<dbReference type="InterPro" id="IPR036322">
    <property type="entry name" value="WD40_repeat_dom_sf"/>
</dbReference>
<dbReference type="PANTHER" id="PTHR22846">
    <property type="entry name" value="WD40 REPEAT PROTEIN"/>
    <property type="match status" value="1"/>
</dbReference>
<dbReference type="GO" id="GO:0000118">
    <property type="term" value="C:histone deacetylase complex"/>
    <property type="evidence" value="ECO:0007669"/>
    <property type="project" value="TreeGrafter"/>
</dbReference>
<dbReference type="Gene3D" id="2.130.10.10">
    <property type="entry name" value="YVTN repeat-like/Quinoprotein amine dehydrogenase"/>
    <property type="match status" value="1"/>
</dbReference>
<reference evidence="6" key="1">
    <citation type="submission" date="2022-04" db="EMBL/GenBank/DDBJ databases">
        <title>A functionally conserved STORR gene fusion in Papaver species that diverged 16.8 million years ago.</title>
        <authorList>
            <person name="Catania T."/>
        </authorList>
    </citation>
    <scope>NUCLEOTIDE SEQUENCE</scope>
    <source>
        <strain evidence="6">S-188037</strain>
    </source>
</reference>
<dbReference type="AlphaFoldDB" id="A0AAD4T5K1"/>
<dbReference type="SMART" id="SM00320">
    <property type="entry name" value="WD40"/>
    <property type="match status" value="2"/>
</dbReference>
<evidence type="ECO:0000256" key="3">
    <source>
        <dbReference type="ARBA" id="ARBA00022737"/>
    </source>
</evidence>
<dbReference type="Pfam" id="PF00400">
    <property type="entry name" value="WD40"/>
    <property type="match status" value="1"/>
</dbReference>
<dbReference type="InterPro" id="IPR001680">
    <property type="entry name" value="WD40_rpt"/>
</dbReference>
<evidence type="ECO:0000256" key="4">
    <source>
        <dbReference type="ARBA" id="ARBA00023242"/>
    </source>
</evidence>
<organism evidence="6 7">
    <name type="scientific">Papaver atlanticum</name>
    <dbReference type="NCBI Taxonomy" id="357466"/>
    <lineage>
        <taxon>Eukaryota</taxon>
        <taxon>Viridiplantae</taxon>
        <taxon>Streptophyta</taxon>
        <taxon>Embryophyta</taxon>
        <taxon>Tracheophyta</taxon>
        <taxon>Spermatophyta</taxon>
        <taxon>Magnoliopsida</taxon>
        <taxon>Ranunculales</taxon>
        <taxon>Papaveraceae</taxon>
        <taxon>Papaveroideae</taxon>
        <taxon>Papaver</taxon>
    </lineage>
</organism>
<evidence type="ECO:0000256" key="5">
    <source>
        <dbReference type="PROSITE-ProRule" id="PRU00221"/>
    </source>
</evidence>
<accession>A0AAD4T5K1</accession>
<dbReference type="SUPFAM" id="SSF50978">
    <property type="entry name" value="WD40 repeat-like"/>
    <property type="match status" value="1"/>
</dbReference>
<dbReference type="PANTHER" id="PTHR22846:SF2">
    <property type="entry name" value="F-BOX-LIKE_WD REPEAT-CONTAINING PROTEIN EBI"/>
    <property type="match status" value="1"/>
</dbReference>